<dbReference type="Gene3D" id="3.30.450.20">
    <property type="entry name" value="PAS domain"/>
    <property type="match status" value="1"/>
</dbReference>
<evidence type="ECO:0000259" key="5">
    <source>
        <dbReference type="PROSITE" id="PS50112"/>
    </source>
</evidence>
<dbReference type="Proteomes" id="UP000472268">
    <property type="component" value="Unplaced"/>
</dbReference>
<gene>
    <name evidence="6" type="primary">PASD1</name>
</gene>
<evidence type="ECO:0000256" key="2">
    <source>
        <dbReference type="ARBA" id="ARBA00023242"/>
    </source>
</evidence>
<feature type="compositionally biased region" description="Basic and acidic residues" evidence="4">
    <location>
        <begin position="423"/>
        <end position="434"/>
    </location>
</feature>
<dbReference type="CDD" id="cd00130">
    <property type="entry name" value="PAS"/>
    <property type="match status" value="1"/>
</dbReference>
<dbReference type="InterPro" id="IPR035965">
    <property type="entry name" value="PAS-like_dom_sf"/>
</dbReference>
<dbReference type="AlphaFoldDB" id="A0A673V4N9"/>
<keyword evidence="2" id="KW-0539">Nucleus</keyword>
<feature type="coiled-coil region" evidence="3">
    <location>
        <begin position="361"/>
        <end position="395"/>
    </location>
</feature>
<evidence type="ECO:0000313" key="7">
    <source>
        <dbReference type="Proteomes" id="UP000472268"/>
    </source>
</evidence>
<evidence type="ECO:0000256" key="3">
    <source>
        <dbReference type="SAM" id="Coils"/>
    </source>
</evidence>
<feature type="region of interest" description="Disordered" evidence="4">
    <location>
        <begin position="402"/>
        <end position="437"/>
    </location>
</feature>
<name>A0A673V4N9_SURSU</name>
<dbReference type="SUPFAM" id="SSF55785">
    <property type="entry name" value="PYP-like sensor domain (PAS domain)"/>
    <property type="match status" value="1"/>
</dbReference>
<accession>A0A673V4N9</accession>
<dbReference type="GO" id="GO:0032922">
    <property type="term" value="P:circadian regulation of gene expression"/>
    <property type="evidence" value="ECO:0007669"/>
    <property type="project" value="InterPro"/>
</dbReference>
<protein>
    <recommendedName>
        <fullName evidence="5">PAS domain-containing protein</fullName>
    </recommendedName>
</protein>
<dbReference type="PANTHER" id="PTHR46055:SF4">
    <property type="entry name" value="CIRCADIAN CLOCK PROTEIN PASD1"/>
    <property type="match status" value="1"/>
</dbReference>
<sequence length="570" mass="64935">MIILSADGVIVFVAGNITSLLGHLPDEVMGKNLLSLLPDHEKRKVYQKIAFKQSLSSSVGKHIDFCCHIKRGNDKHDGNPAYEYVKFILTLKDISIEPLVLFSSFFPSPSFAASCDTYLPLEDQFYLVGSICILKTQTLQDLFTIENAGEDIQLTKDSDGEHLSTECRSVQGQIRSSRMESLFAEPAATASDDQVDPVTVDWYGPQEYVPESDIVSTTCSDSSTSSMESILELPATSSLQSFEFEPEVEQVDDMGEVQQVDELEEVEQVDEEEEVERVEEVVEEEELEQVYEVEEEYQLEQEEQEDQLNHVEQEDQLGQVEQEALSSSNVTSGINDELLQPPLSIALYINKRELQLMRKFREQLEEKTQMMQADIKNLQDTLEMMKEQLWRIQDSSFQPTKAQHIDCPEPQSLDPVPKKRRTERMEGPLPDFKETNLSCGSRSSHYFKFPEELEEPCDASNQGQEQHMQQQILWDQQMQEQPQQHNAIVRNQMLQRSLPNQAGMAVPFQNDPTTFMKNQPIVASVQLIAGQQPSDCYQEENLGDHEDDRAGASYRRRNPAVSRFRGFPGL</sequence>
<dbReference type="OMA" id="DYIQLWQ"/>
<evidence type="ECO:0000256" key="4">
    <source>
        <dbReference type="SAM" id="MobiDB-lite"/>
    </source>
</evidence>
<reference evidence="6" key="1">
    <citation type="submission" date="2025-08" db="UniProtKB">
        <authorList>
            <consortium name="Ensembl"/>
        </authorList>
    </citation>
    <scope>IDENTIFICATION</scope>
</reference>
<evidence type="ECO:0000313" key="6">
    <source>
        <dbReference type="Ensembl" id="ENSSSUP00005032668.1"/>
    </source>
</evidence>
<feature type="coiled-coil region" evidence="3">
    <location>
        <begin position="268"/>
        <end position="314"/>
    </location>
</feature>
<feature type="region of interest" description="Disordered" evidence="4">
    <location>
        <begin position="537"/>
        <end position="570"/>
    </location>
</feature>
<evidence type="ECO:0000256" key="1">
    <source>
        <dbReference type="ARBA" id="ARBA00023108"/>
    </source>
</evidence>
<organism evidence="6 7">
    <name type="scientific">Suricata suricatta</name>
    <name type="common">Meerkat</name>
    <dbReference type="NCBI Taxonomy" id="37032"/>
    <lineage>
        <taxon>Eukaryota</taxon>
        <taxon>Metazoa</taxon>
        <taxon>Chordata</taxon>
        <taxon>Craniata</taxon>
        <taxon>Vertebrata</taxon>
        <taxon>Euteleostomi</taxon>
        <taxon>Mammalia</taxon>
        <taxon>Eutheria</taxon>
        <taxon>Laurasiatheria</taxon>
        <taxon>Carnivora</taxon>
        <taxon>Feliformia</taxon>
        <taxon>Herpestidae</taxon>
        <taxon>Suricata</taxon>
    </lineage>
</organism>
<proteinExistence type="predicted"/>
<reference evidence="6" key="2">
    <citation type="submission" date="2025-09" db="UniProtKB">
        <authorList>
            <consortium name="Ensembl"/>
        </authorList>
    </citation>
    <scope>IDENTIFICATION</scope>
</reference>
<dbReference type="Ensembl" id="ENSSSUT00005037255.1">
    <property type="protein sequence ID" value="ENSSSUP00005032668.1"/>
    <property type="gene ID" value="ENSSSUG00005021042.1"/>
</dbReference>
<dbReference type="PROSITE" id="PS50112">
    <property type="entry name" value="PAS"/>
    <property type="match status" value="1"/>
</dbReference>
<dbReference type="GO" id="GO:1990513">
    <property type="term" value="C:CLOCK-BMAL transcription complex"/>
    <property type="evidence" value="ECO:0007669"/>
    <property type="project" value="TreeGrafter"/>
</dbReference>
<keyword evidence="7" id="KW-1185">Reference proteome</keyword>
<dbReference type="InterPro" id="IPR047230">
    <property type="entry name" value="CLOCK-like"/>
</dbReference>
<feature type="domain" description="PAS" evidence="5">
    <location>
        <begin position="1"/>
        <end position="58"/>
    </location>
</feature>
<dbReference type="InterPro" id="IPR000014">
    <property type="entry name" value="PAS"/>
</dbReference>
<keyword evidence="1" id="KW-0090">Biological rhythms</keyword>
<dbReference type="GO" id="GO:0000981">
    <property type="term" value="F:DNA-binding transcription factor activity, RNA polymerase II-specific"/>
    <property type="evidence" value="ECO:0007669"/>
    <property type="project" value="InterPro"/>
</dbReference>
<keyword evidence="3" id="KW-0175">Coiled coil</keyword>
<dbReference type="GO" id="GO:0045892">
    <property type="term" value="P:negative regulation of DNA-templated transcription"/>
    <property type="evidence" value="ECO:0007669"/>
    <property type="project" value="TreeGrafter"/>
</dbReference>
<dbReference type="PANTHER" id="PTHR46055">
    <property type="entry name" value="CIRCADIAN LOCOMOTER OUTPUT CYCLES PROTEIN KAPUT"/>
    <property type="match status" value="1"/>
</dbReference>
<dbReference type="GO" id="GO:0042754">
    <property type="term" value="P:negative regulation of circadian rhythm"/>
    <property type="evidence" value="ECO:0007669"/>
    <property type="project" value="TreeGrafter"/>
</dbReference>